<dbReference type="OrthoDB" id="10450449at2759"/>
<organism evidence="2 3">
    <name type="scientific">Thanatephorus cucumeris (strain AG1-IA)</name>
    <name type="common">Rice sheath blight fungus</name>
    <name type="synonym">Rhizoctonia solani</name>
    <dbReference type="NCBI Taxonomy" id="983506"/>
    <lineage>
        <taxon>Eukaryota</taxon>
        <taxon>Fungi</taxon>
        <taxon>Dikarya</taxon>
        <taxon>Basidiomycota</taxon>
        <taxon>Agaricomycotina</taxon>
        <taxon>Agaricomycetes</taxon>
        <taxon>Cantharellales</taxon>
        <taxon>Ceratobasidiaceae</taxon>
        <taxon>Rhizoctonia</taxon>
        <taxon>Rhizoctonia solani AG-1</taxon>
    </lineage>
</organism>
<evidence type="ECO:0000313" key="2">
    <source>
        <dbReference type="EMBL" id="ELU35643.1"/>
    </source>
</evidence>
<accession>L8WFT0</accession>
<gene>
    <name evidence="2" type="ORF">AG1IA_10327</name>
</gene>
<keyword evidence="1" id="KW-0175">Coiled coil</keyword>
<feature type="coiled-coil region" evidence="1">
    <location>
        <begin position="34"/>
        <end position="61"/>
    </location>
</feature>
<dbReference type="EMBL" id="AFRT01005844">
    <property type="protein sequence ID" value="ELU35643.1"/>
    <property type="molecule type" value="Genomic_DNA"/>
</dbReference>
<reference evidence="2 3" key="1">
    <citation type="journal article" date="2013" name="Nat. Commun.">
        <title>The evolution and pathogenic mechanisms of the rice sheath blight pathogen.</title>
        <authorList>
            <person name="Zheng A."/>
            <person name="Lin R."/>
            <person name="Xu L."/>
            <person name="Qin P."/>
            <person name="Tang C."/>
            <person name="Ai P."/>
            <person name="Zhang D."/>
            <person name="Liu Y."/>
            <person name="Sun Z."/>
            <person name="Feng H."/>
            <person name="Wang Y."/>
            <person name="Chen Y."/>
            <person name="Liang X."/>
            <person name="Fu R."/>
            <person name="Li Q."/>
            <person name="Zhang J."/>
            <person name="Yu X."/>
            <person name="Xie Z."/>
            <person name="Ding L."/>
            <person name="Guan P."/>
            <person name="Tang J."/>
            <person name="Liang Y."/>
            <person name="Wang S."/>
            <person name="Deng Q."/>
            <person name="Li S."/>
            <person name="Zhu J."/>
            <person name="Wang L."/>
            <person name="Liu H."/>
            <person name="Li P."/>
        </authorList>
    </citation>
    <scope>NUCLEOTIDE SEQUENCE [LARGE SCALE GENOMIC DNA]</scope>
    <source>
        <strain evidence="3">AG-1 IA</strain>
    </source>
</reference>
<keyword evidence="3" id="KW-1185">Reference proteome</keyword>
<protein>
    <submittedName>
        <fullName evidence="2">Uncharacterized protein</fullName>
    </submittedName>
</protein>
<evidence type="ECO:0000313" key="3">
    <source>
        <dbReference type="Proteomes" id="UP000011668"/>
    </source>
</evidence>
<dbReference type="AlphaFoldDB" id="L8WFT0"/>
<proteinExistence type="predicted"/>
<evidence type="ECO:0000256" key="1">
    <source>
        <dbReference type="SAM" id="Coils"/>
    </source>
</evidence>
<name>L8WFT0_THACA</name>
<sequence length="69" mass="8183">MKDAEILTKDRLLARKEQELQEALQTHHEAHPNNVEIQSQMDALRNQMERLELLVQSSRDHPEQRNNAR</sequence>
<dbReference type="Proteomes" id="UP000011668">
    <property type="component" value="Unassembled WGS sequence"/>
</dbReference>
<dbReference type="HOGENOM" id="CLU_2777658_0_0_1"/>
<comment type="caution">
    <text evidence="2">The sequence shown here is derived from an EMBL/GenBank/DDBJ whole genome shotgun (WGS) entry which is preliminary data.</text>
</comment>